<dbReference type="AlphaFoldDB" id="A0A6G0WUJ8"/>
<dbReference type="InterPro" id="IPR036389">
    <property type="entry name" value="RNase_III_sf"/>
</dbReference>
<keyword evidence="4" id="KW-1185">Reference proteome</keyword>
<feature type="domain" description="RNase III" evidence="2">
    <location>
        <begin position="540"/>
        <end position="674"/>
    </location>
</feature>
<reference evidence="3 4" key="1">
    <citation type="submission" date="2019-07" db="EMBL/GenBank/DDBJ databases">
        <title>Genomics analysis of Aphanomyces spp. identifies a new class of oomycete effector associated with host adaptation.</title>
        <authorList>
            <person name="Gaulin E."/>
        </authorList>
    </citation>
    <scope>NUCLEOTIDE SEQUENCE [LARGE SCALE GENOMIC DNA]</scope>
    <source>
        <strain evidence="3 4">ATCC 201684</strain>
    </source>
</reference>
<sequence length="771" mass="86602">MAMTSTRHDMDGLVLAWNCSTVDCLLMQWTFGQCPVSTSKSTIVVENQAYAFDGFYLLSHRVFTNPPPFEFVRDNITCTVKFVREELPSELIGPSVRLRISGFQDYLFWQLLRIPPSQLFPNQINADTCAPFHIYPRFVASIDTTIARDLQRVGYATGPLLPIDMIMDYLDASAMTTADMFMKEFPPEALLHHVVSCEDASSQLGCFRIDMVTPQKQLIHDGRGAPGFDGVEDLKKAKKWQEVAPVKGQSPTISSMMKILYPSTSFLTGLKSDVFEVASALPLVFRFLRHCAEIEAFEVKWQLNFRDKALLRQAFTHMSYVDCGVQHANTLDAVLARVQMGHTFKSQSKPPIASEAPPIETSLDSATKAHIDGDFKPRRFSHFLCPYERLEFLGDAVLSFLVSSNIFLQFPDVSEGDLHDLRTKIVNNETMGDLAKTCMIDKLILTAFDPTTLDEQTSTKIAADCVEAILGAIFYEQGWNDGVVTARAFLRQLFVVFDQELADYVFLLSKDLAEKVSASLNTHLEAFEKHPKAQEMTTLHKQFLSTCSIPIQRPHLWLQALTHKSFKGPAVPENEFVLGKDGNYERLEYLGDSILQVVTSRVLMDVFPHHQEDLLSSVRSSLVSNARLATVGGNFQYTKFIRFGQNVVSNGLNLPSVLADVFEACLAAMYLEHLNLEAIEQFLQSCLFPLVHDAVSNREWMGPKQKLLNHVKQWPHTSKIHVQFEALECKEANMHAVALSVDGYLICRAMAPTKEMAADKAAQKAMHLFGL</sequence>
<proteinExistence type="predicted"/>
<accession>A0A6G0WUJ8</accession>
<gene>
    <name evidence="3" type="ORF">Ae201684_011668</name>
</gene>
<dbReference type="VEuPathDB" id="FungiDB:AeMF1_009613"/>
<dbReference type="PROSITE" id="PS00517">
    <property type="entry name" value="RNASE_3_1"/>
    <property type="match status" value="2"/>
</dbReference>
<dbReference type="SMART" id="SM00535">
    <property type="entry name" value="RIBOc"/>
    <property type="match status" value="2"/>
</dbReference>
<dbReference type="Proteomes" id="UP000481153">
    <property type="component" value="Unassembled WGS sequence"/>
</dbReference>
<feature type="domain" description="RNase III" evidence="2">
    <location>
        <begin position="294"/>
        <end position="478"/>
    </location>
</feature>
<dbReference type="PROSITE" id="PS50142">
    <property type="entry name" value="RNASE_3_2"/>
    <property type="match status" value="2"/>
</dbReference>
<evidence type="ECO:0000256" key="1">
    <source>
        <dbReference type="ARBA" id="ARBA00022801"/>
    </source>
</evidence>
<dbReference type="InterPro" id="IPR000999">
    <property type="entry name" value="RNase_III_dom"/>
</dbReference>
<dbReference type="CDD" id="cd00593">
    <property type="entry name" value="RIBOc"/>
    <property type="match status" value="2"/>
</dbReference>
<dbReference type="PANTHER" id="PTHR14950">
    <property type="entry name" value="DICER-RELATED"/>
    <property type="match status" value="1"/>
</dbReference>
<dbReference type="GO" id="GO:0004525">
    <property type="term" value="F:ribonuclease III activity"/>
    <property type="evidence" value="ECO:0007669"/>
    <property type="project" value="InterPro"/>
</dbReference>
<keyword evidence="1" id="KW-0378">Hydrolase</keyword>
<dbReference type="Gene3D" id="1.10.1520.10">
    <property type="entry name" value="Ribonuclease III domain"/>
    <property type="match status" value="2"/>
</dbReference>
<dbReference type="PANTHER" id="PTHR14950:SF37">
    <property type="entry name" value="ENDORIBONUCLEASE DICER"/>
    <property type="match status" value="1"/>
</dbReference>
<organism evidence="3 4">
    <name type="scientific">Aphanomyces euteiches</name>
    <dbReference type="NCBI Taxonomy" id="100861"/>
    <lineage>
        <taxon>Eukaryota</taxon>
        <taxon>Sar</taxon>
        <taxon>Stramenopiles</taxon>
        <taxon>Oomycota</taxon>
        <taxon>Saprolegniomycetes</taxon>
        <taxon>Saprolegniales</taxon>
        <taxon>Verrucalvaceae</taxon>
        <taxon>Aphanomyces</taxon>
    </lineage>
</organism>
<dbReference type="EMBL" id="VJMJ01000147">
    <property type="protein sequence ID" value="KAF0731125.1"/>
    <property type="molecule type" value="Genomic_DNA"/>
</dbReference>
<evidence type="ECO:0000259" key="2">
    <source>
        <dbReference type="PROSITE" id="PS50142"/>
    </source>
</evidence>
<evidence type="ECO:0000313" key="4">
    <source>
        <dbReference type="Proteomes" id="UP000481153"/>
    </source>
</evidence>
<comment type="caution">
    <text evidence="3">The sequence shown here is derived from an EMBL/GenBank/DDBJ whole genome shotgun (WGS) entry which is preliminary data.</text>
</comment>
<dbReference type="Pfam" id="PF00636">
    <property type="entry name" value="Ribonuclease_3"/>
    <property type="match status" value="1"/>
</dbReference>
<dbReference type="GO" id="GO:0006396">
    <property type="term" value="P:RNA processing"/>
    <property type="evidence" value="ECO:0007669"/>
    <property type="project" value="InterPro"/>
</dbReference>
<evidence type="ECO:0000313" key="3">
    <source>
        <dbReference type="EMBL" id="KAF0731125.1"/>
    </source>
</evidence>
<dbReference type="SUPFAM" id="SSF69065">
    <property type="entry name" value="RNase III domain-like"/>
    <property type="match status" value="2"/>
</dbReference>
<name>A0A6G0WUJ8_9STRA</name>
<protein>
    <recommendedName>
        <fullName evidence="2">RNase III domain-containing protein</fullName>
    </recommendedName>
</protein>
<dbReference type="Pfam" id="PF14622">
    <property type="entry name" value="Ribonucleas_3_3"/>
    <property type="match status" value="1"/>
</dbReference>